<evidence type="ECO:0000256" key="3">
    <source>
        <dbReference type="ARBA" id="ARBA00022485"/>
    </source>
</evidence>
<accession>A0A1Y2I3B8</accession>
<proteinExistence type="inferred from homology"/>
<evidence type="ECO:0000259" key="9">
    <source>
        <dbReference type="PROSITE" id="PS51918"/>
    </source>
</evidence>
<protein>
    <submittedName>
        <fullName evidence="10">Pyruvate formate lyase activating enzyme</fullName>
    </submittedName>
</protein>
<evidence type="ECO:0000256" key="8">
    <source>
        <dbReference type="ARBA" id="ARBA00023014"/>
    </source>
</evidence>
<dbReference type="PANTHER" id="PTHR30352">
    <property type="entry name" value="PYRUVATE FORMATE-LYASE-ACTIVATING ENZYME"/>
    <property type="match status" value="1"/>
</dbReference>
<dbReference type="Proteomes" id="UP000193411">
    <property type="component" value="Unassembled WGS sequence"/>
</dbReference>
<keyword evidence="10" id="KW-0456">Lyase</keyword>
<keyword evidence="11" id="KW-1185">Reference proteome</keyword>
<dbReference type="Pfam" id="PF13353">
    <property type="entry name" value="Fer4_12"/>
    <property type="match status" value="1"/>
</dbReference>
<dbReference type="PANTHER" id="PTHR30352:SF5">
    <property type="entry name" value="PYRUVATE FORMATE-LYASE 1-ACTIVATING ENZYME"/>
    <property type="match status" value="1"/>
</dbReference>
<dbReference type="SFLD" id="SFLDS00029">
    <property type="entry name" value="Radical_SAM"/>
    <property type="match status" value="1"/>
</dbReference>
<evidence type="ECO:0000256" key="1">
    <source>
        <dbReference type="ARBA" id="ARBA00001966"/>
    </source>
</evidence>
<dbReference type="InterPro" id="IPR007197">
    <property type="entry name" value="rSAM"/>
</dbReference>
<dbReference type="GO" id="GO:0051539">
    <property type="term" value="F:4 iron, 4 sulfur cluster binding"/>
    <property type="evidence" value="ECO:0007669"/>
    <property type="project" value="UniProtKB-KW"/>
</dbReference>
<comment type="similarity">
    <text evidence="2">Belongs to the organic radical-activating enzymes family.</text>
</comment>
<dbReference type="SUPFAM" id="SSF102114">
    <property type="entry name" value="Radical SAM enzymes"/>
    <property type="match status" value="1"/>
</dbReference>
<evidence type="ECO:0000313" key="10">
    <source>
        <dbReference type="EMBL" id="ORZ41378.1"/>
    </source>
</evidence>
<keyword evidence="3" id="KW-0004">4Fe-4S</keyword>
<dbReference type="OrthoDB" id="412320at2759"/>
<evidence type="ECO:0000313" key="11">
    <source>
        <dbReference type="Proteomes" id="UP000193411"/>
    </source>
</evidence>
<gene>
    <name evidence="10" type="ORF">BCR44DRAFT_1478816</name>
</gene>
<dbReference type="InterPro" id="IPR012838">
    <property type="entry name" value="PFL1_activating"/>
</dbReference>
<comment type="caution">
    <text evidence="10">The sequence shown here is derived from an EMBL/GenBank/DDBJ whole genome shotgun (WGS) entry which is preliminary data.</text>
</comment>
<evidence type="ECO:0000256" key="7">
    <source>
        <dbReference type="ARBA" id="ARBA00023004"/>
    </source>
</evidence>
<reference evidence="10 11" key="1">
    <citation type="submission" date="2016-07" db="EMBL/GenBank/DDBJ databases">
        <title>Pervasive Adenine N6-methylation of Active Genes in Fungi.</title>
        <authorList>
            <consortium name="DOE Joint Genome Institute"/>
            <person name="Mondo S.J."/>
            <person name="Dannebaum R.O."/>
            <person name="Kuo R.C."/>
            <person name="Labutti K."/>
            <person name="Haridas S."/>
            <person name="Kuo A."/>
            <person name="Salamov A."/>
            <person name="Ahrendt S.R."/>
            <person name="Lipzen A."/>
            <person name="Sullivan W."/>
            <person name="Andreopoulos W.B."/>
            <person name="Clum A."/>
            <person name="Lindquist E."/>
            <person name="Daum C."/>
            <person name="Ramamoorthy G.K."/>
            <person name="Gryganskyi A."/>
            <person name="Culley D."/>
            <person name="Magnuson J.K."/>
            <person name="James T.Y."/>
            <person name="O'Malley M.A."/>
            <person name="Stajich J.E."/>
            <person name="Spatafora J.W."/>
            <person name="Visel A."/>
            <person name="Grigoriev I.V."/>
        </authorList>
    </citation>
    <scope>NUCLEOTIDE SEQUENCE [LARGE SCALE GENOMIC DNA]</scope>
    <source>
        <strain evidence="10 11">PL171</strain>
    </source>
</reference>
<keyword evidence="7" id="KW-0408">Iron</keyword>
<evidence type="ECO:0000256" key="2">
    <source>
        <dbReference type="ARBA" id="ARBA00009777"/>
    </source>
</evidence>
<dbReference type="AlphaFoldDB" id="A0A1Y2I3B8"/>
<dbReference type="PROSITE" id="PS51918">
    <property type="entry name" value="RADICAL_SAM"/>
    <property type="match status" value="1"/>
</dbReference>
<name>A0A1Y2I3B8_9FUNG</name>
<keyword evidence="5" id="KW-0479">Metal-binding</keyword>
<feature type="domain" description="Radical SAM core" evidence="9">
    <location>
        <begin position="63"/>
        <end position="277"/>
    </location>
</feature>
<evidence type="ECO:0000256" key="5">
    <source>
        <dbReference type="ARBA" id="ARBA00022723"/>
    </source>
</evidence>
<dbReference type="EMBL" id="MCFL01000001">
    <property type="protein sequence ID" value="ORZ41378.1"/>
    <property type="molecule type" value="Genomic_DNA"/>
</dbReference>
<dbReference type="GO" id="GO:0016829">
    <property type="term" value="F:lyase activity"/>
    <property type="evidence" value="ECO:0007669"/>
    <property type="project" value="UniProtKB-KW"/>
</dbReference>
<dbReference type="GO" id="GO:0046872">
    <property type="term" value="F:metal ion binding"/>
    <property type="evidence" value="ECO:0007669"/>
    <property type="project" value="UniProtKB-KW"/>
</dbReference>
<dbReference type="Gene3D" id="3.20.20.70">
    <property type="entry name" value="Aldolase class I"/>
    <property type="match status" value="1"/>
</dbReference>
<organism evidence="10 11">
    <name type="scientific">Catenaria anguillulae PL171</name>
    <dbReference type="NCBI Taxonomy" id="765915"/>
    <lineage>
        <taxon>Eukaryota</taxon>
        <taxon>Fungi</taxon>
        <taxon>Fungi incertae sedis</taxon>
        <taxon>Blastocladiomycota</taxon>
        <taxon>Blastocladiomycetes</taxon>
        <taxon>Blastocladiales</taxon>
        <taxon>Catenariaceae</taxon>
        <taxon>Catenaria</taxon>
    </lineage>
</organism>
<keyword evidence="4" id="KW-0949">S-adenosyl-L-methionine</keyword>
<dbReference type="InterPro" id="IPR034457">
    <property type="entry name" value="Organic_radical-activating"/>
</dbReference>
<dbReference type="InterPro" id="IPR013785">
    <property type="entry name" value="Aldolase_TIM"/>
</dbReference>
<keyword evidence="6" id="KW-0560">Oxidoreductase</keyword>
<dbReference type="InterPro" id="IPR001989">
    <property type="entry name" value="Radical_activat_CS"/>
</dbReference>
<sequence length="288" mass="33007">MCDRKPVGDIEDISLVRRFFDAVSHSMGNLSRDASHDDLASQAHHELLEFKGYVHSVESLACLEGPGNRFLAFWSGCKARCTYCSNPDTWEITAGKETKVGELVEKVGRMVDFYRPNGGGVTVTGGEPLVQYKFWQRFCMRLNRYFGLHTCIETTGQGTRRAWDTVLPHTDLALVCLKHPKPEGYRFITVKKDLDTIPWWCRYVVIPEWTDKDEDLDALIEICKGSPMCKRLDLLPYHTLGVNKWEEMNLEYPMKDMQPPTKERMQYVAKRLRDGFAGTDIIVTGDDQ</sequence>
<evidence type="ECO:0000256" key="4">
    <source>
        <dbReference type="ARBA" id="ARBA00022691"/>
    </source>
</evidence>
<dbReference type="PROSITE" id="PS01087">
    <property type="entry name" value="RADICAL_ACTIVATING"/>
    <property type="match status" value="1"/>
</dbReference>
<dbReference type="NCBIfam" id="TIGR02493">
    <property type="entry name" value="PFLA"/>
    <property type="match status" value="1"/>
</dbReference>
<dbReference type="InterPro" id="IPR058240">
    <property type="entry name" value="rSAM_sf"/>
</dbReference>
<dbReference type="GO" id="GO:0043365">
    <property type="term" value="F:[formate-C-acetyltransferase]-activating enzyme activity"/>
    <property type="evidence" value="ECO:0007669"/>
    <property type="project" value="InterPro"/>
</dbReference>
<evidence type="ECO:0000256" key="6">
    <source>
        <dbReference type="ARBA" id="ARBA00023002"/>
    </source>
</evidence>
<keyword evidence="10" id="KW-0670">Pyruvate</keyword>
<keyword evidence="8" id="KW-0411">Iron-sulfur</keyword>
<dbReference type="SFLD" id="SFLDG01066">
    <property type="entry name" value="organic_radical-activating_enz"/>
    <property type="match status" value="1"/>
</dbReference>
<comment type="cofactor">
    <cofactor evidence="1">
        <name>[4Fe-4S] cluster</name>
        <dbReference type="ChEBI" id="CHEBI:49883"/>
    </cofactor>
</comment>